<accession>M5C7F7</accession>
<evidence type="ECO:0000256" key="1">
    <source>
        <dbReference type="ARBA" id="ARBA00004141"/>
    </source>
</evidence>
<evidence type="ECO:0000256" key="5">
    <source>
        <dbReference type="ARBA" id="ARBA00022737"/>
    </source>
</evidence>
<evidence type="ECO:0000256" key="9">
    <source>
        <dbReference type="RuleBase" id="RU000477"/>
    </source>
</evidence>
<evidence type="ECO:0000256" key="4">
    <source>
        <dbReference type="ARBA" id="ARBA00022692"/>
    </source>
</evidence>
<sequence length="319" mass="33494">MPIIKTDSSSLFGNLRDDVRAASLELVGTIMFLLLGLGGIQASAFSNQASVGAATGANTASQIQSIPQLLYISASMGLSLLVSVWFFYRVTGGVFNPAVSTALLLIGAIGPVRWVLYCLAQLVGGIVASALLLALLPGELAVAPAPAPGVNSAQAVFIEAFLTSALVLAVLMLAVEKHRSTPFAPIGIGLTLFACHLWGVVYTGAAMNTARAFGPAVVSGFDSEHWVYWVGPLIGSLMATLLYSFLKHIKYWKLNPDQDVHDPRKSPPAPLSKVLSRTRRTEQADAASTEAKGHAMHGTSNGIVGGENGNPQPRDQFAA</sequence>
<dbReference type="Proteomes" id="UP000012065">
    <property type="component" value="Unassembled WGS sequence"/>
</dbReference>
<keyword evidence="6 11" id="KW-1133">Transmembrane helix</keyword>
<keyword evidence="8" id="KW-0325">Glycoprotein</keyword>
<dbReference type="SUPFAM" id="SSF81338">
    <property type="entry name" value="Aquaporin-like"/>
    <property type="match status" value="1"/>
</dbReference>
<dbReference type="GO" id="GO:0015250">
    <property type="term" value="F:water channel activity"/>
    <property type="evidence" value="ECO:0007669"/>
    <property type="project" value="TreeGrafter"/>
</dbReference>
<evidence type="ECO:0000256" key="7">
    <source>
        <dbReference type="ARBA" id="ARBA00023136"/>
    </source>
</evidence>
<dbReference type="AlphaFoldDB" id="M5C7F7"/>
<feature type="transmembrane region" description="Helical" evidence="11">
    <location>
        <begin position="119"/>
        <end position="136"/>
    </location>
</feature>
<organism evidence="12 14">
    <name type="scientific">Thanatephorus cucumeris (strain AG1-IB / isolate 7/3/14)</name>
    <name type="common">Lettuce bottom rot fungus</name>
    <name type="synonym">Rhizoctonia solani</name>
    <dbReference type="NCBI Taxonomy" id="1108050"/>
    <lineage>
        <taxon>Eukaryota</taxon>
        <taxon>Fungi</taxon>
        <taxon>Dikarya</taxon>
        <taxon>Basidiomycota</taxon>
        <taxon>Agaricomycotina</taxon>
        <taxon>Agaricomycetes</taxon>
        <taxon>Cantharellales</taxon>
        <taxon>Ceratobasidiaceae</taxon>
        <taxon>Rhizoctonia</taxon>
        <taxon>Rhizoctonia solani AG-1</taxon>
    </lineage>
</organism>
<dbReference type="Gene3D" id="1.20.1080.10">
    <property type="entry name" value="Glycerol uptake facilitator protein"/>
    <property type="match status" value="1"/>
</dbReference>
<dbReference type="FunFam" id="1.20.1080.10:FF:000014">
    <property type="entry name" value="Aquaporin 1"/>
    <property type="match status" value="1"/>
</dbReference>
<dbReference type="Pfam" id="PF00230">
    <property type="entry name" value="MIP"/>
    <property type="match status" value="1"/>
</dbReference>
<evidence type="ECO:0000313" key="15">
    <source>
        <dbReference type="Proteomes" id="UP000059188"/>
    </source>
</evidence>
<evidence type="ECO:0000313" key="12">
    <source>
        <dbReference type="EMBL" id="CCO35010.1"/>
    </source>
</evidence>
<dbReference type="STRING" id="1108050.M5C7F7"/>
<feature type="transmembrane region" description="Helical" evidence="11">
    <location>
        <begin position="156"/>
        <end position="175"/>
    </location>
</feature>
<dbReference type="Proteomes" id="UP000059188">
    <property type="component" value="Unassembled WGS sequence"/>
</dbReference>
<comment type="similarity">
    <text evidence="2 9">Belongs to the MIP/aquaporin (TC 1.A.8) family.</text>
</comment>
<keyword evidence="15" id="KW-1185">Reference proteome</keyword>
<evidence type="ECO:0000256" key="2">
    <source>
        <dbReference type="ARBA" id="ARBA00006175"/>
    </source>
</evidence>
<feature type="transmembrane region" description="Helical" evidence="11">
    <location>
        <begin position="20"/>
        <end position="40"/>
    </location>
</feature>
<dbReference type="EMBL" id="CAOJ01013947">
    <property type="protein sequence ID" value="CCO35010.1"/>
    <property type="molecule type" value="Genomic_DNA"/>
</dbReference>
<feature type="transmembrane region" description="Helical" evidence="11">
    <location>
        <begin position="94"/>
        <end position="112"/>
    </location>
</feature>
<comment type="subcellular location">
    <subcellularLocation>
        <location evidence="1">Membrane</location>
        <topology evidence="1">Multi-pass membrane protein</topology>
    </subcellularLocation>
</comment>
<evidence type="ECO:0000256" key="10">
    <source>
        <dbReference type="SAM" id="MobiDB-lite"/>
    </source>
</evidence>
<protein>
    <submittedName>
        <fullName evidence="12">Aquaporin-1</fullName>
    </submittedName>
</protein>
<keyword evidence="4 9" id="KW-0812">Transmembrane</keyword>
<dbReference type="InterPro" id="IPR000425">
    <property type="entry name" value="MIP"/>
</dbReference>
<evidence type="ECO:0000256" key="8">
    <source>
        <dbReference type="ARBA" id="ARBA00023180"/>
    </source>
</evidence>
<dbReference type="InterPro" id="IPR034294">
    <property type="entry name" value="Aquaporin_transptr"/>
</dbReference>
<name>M5C7F7_THACB</name>
<feature type="region of interest" description="Disordered" evidence="10">
    <location>
        <begin position="257"/>
        <end position="319"/>
    </location>
</feature>
<dbReference type="PANTHER" id="PTHR19139:SF199">
    <property type="entry name" value="MIP17260P"/>
    <property type="match status" value="1"/>
</dbReference>
<dbReference type="InterPro" id="IPR023271">
    <property type="entry name" value="Aquaporin-like"/>
</dbReference>
<evidence type="ECO:0000256" key="6">
    <source>
        <dbReference type="ARBA" id="ARBA00022989"/>
    </source>
</evidence>
<dbReference type="GO" id="GO:0005886">
    <property type="term" value="C:plasma membrane"/>
    <property type="evidence" value="ECO:0007669"/>
    <property type="project" value="TreeGrafter"/>
</dbReference>
<evidence type="ECO:0000313" key="14">
    <source>
        <dbReference type="Proteomes" id="UP000012065"/>
    </source>
</evidence>
<reference evidence="12" key="1">
    <citation type="submission" date="2012-10" db="EMBL/GenBank/DDBJ databases">
        <authorList>
            <person name="Jelonek L."/>
        </authorList>
    </citation>
    <scope>NUCLEOTIDE SEQUENCE</scope>
    <source>
        <strain evidence="12">Isolate 7/3/14</strain>
    </source>
</reference>
<reference evidence="13 15" key="3">
    <citation type="submission" date="2014-11" db="EMBL/GenBank/DDBJ databases">
        <authorList>
            <person name="Wibberg Daniel"/>
        </authorList>
    </citation>
    <scope>NUCLEOTIDE SEQUENCE [LARGE SCALE GENOMIC DNA]</scope>
    <source>
        <strain evidence="13">Rhizoctonia solani AG1-IB 7/3/14</strain>
    </source>
</reference>
<keyword evidence="5" id="KW-0677">Repeat</keyword>
<dbReference type="OrthoDB" id="3222at2759"/>
<dbReference type="PANTHER" id="PTHR19139">
    <property type="entry name" value="AQUAPORIN TRANSPORTER"/>
    <property type="match status" value="1"/>
</dbReference>
<evidence type="ECO:0000256" key="3">
    <source>
        <dbReference type="ARBA" id="ARBA00022448"/>
    </source>
</evidence>
<dbReference type="PRINTS" id="PR00783">
    <property type="entry name" value="MINTRINSICP"/>
</dbReference>
<feature type="transmembrane region" description="Helical" evidence="11">
    <location>
        <begin position="187"/>
        <end position="206"/>
    </location>
</feature>
<gene>
    <name evidence="12" type="primary">aquaporin</name>
    <name evidence="12" type="ORF">BN14_09123</name>
    <name evidence="13" type="ORF">RSOLAG1IB_10668</name>
</gene>
<feature type="transmembrane region" description="Helical" evidence="11">
    <location>
        <begin position="226"/>
        <end position="246"/>
    </location>
</feature>
<evidence type="ECO:0000256" key="11">
    <source>
        <dbReference type="SAM" id="Phobius"/>
    </source>
</evidence>
<evidence type="ECO:0000313" key="13">
    <source>
        <dbReference type="EMBL" id="CEL63036.1"/>
    </source>
</evidence>
<reference evidence="12 14" key="2">
    <citation type="journal article" date="2013" name="J. Biotechnol.">
        <title>Establishment and interpretation of the genome sequence of the phytopathogenic fungus Rhizoctonia solani AG1-IB isolate 7/3/14.</title>
        <authorList>
            <person name="Wibberg D.W."/>
            <person name="Jelonek L.J."/>
            <person name="Rupp O.R."/>
            <person name="Hennig M.H."/>
            <person name="Eikmeyer F.E."/>
            <person name="Goesmann A.G."/>
            <person name="Hartmann A.H."/>
            <person name="Borriss R.B."/>
            <person name="Grosch R.G."/>
            <person name="Puehler A.P."/>
            <person name="Schlueter A.S."/>
        </authorList>
    </citation>
    <scope>NUCLEOTIDE SEQUENCE [LARGE SCALE GENOMIC DNA]</scope>
    <source>
        <strain evidence="14">AG1-IB / isolate 7/3/14</strain>
        <strain evidence="12">Isolate 7/3/14</strain>
    </source>
</reference>
<keyword evidence="7 11" id="KW-0472">Membrane</keyword>
<proteinExistence type="inferred from homology"/>
<dbReference type="EMBL" id="LN679177">
    <property type="protein sequence ID" value="CEL63036.1"/>
    <property type="molecule type" value="Genomic_DNA"/>
</dbReference>
<keyword evidence="3 9" id="KW-0813">Transport</keyword>
<dbReference type="HOGENOM" id="CLU_020019_1_4_1"/>